<dbReference type="InterPro" id="IPR009050">
    <property type="entry name" value="Globin-like_sf"/>
</dbReference>
<dbReference type="Pfam" id="PF11563">
    <property type="entry name" value="Protoglobin"/>
    <property type="match status" value="1"/>
</dbReference>
<dbReference type="Gene3D" id="1.10.490.10">
    <property type="entry name" value="Globins"/>
    <property type="match status" value="1"/>
</dbReference>
<dbReference type="GO" id="GO:0020037">
    <property type="term" value="F:heme binding"/>
    <property type="evidence" value="ECO:0007669"/>
    <property type="project" value="InterPro"/>
</dbReference>
<evidence type="ECO:0000259" key="2">
    <source>
        <dbReference type="Pfam" id="PF11563"/>
    </source>
</evidence>
<organism evidence="3 4">
    <name type="scientific">Pseudocercospora fuligena</name>
    <dbReference type="NCBI Taxonomy" id="685502"/>
    <lineage>
        <taxon>Eukaryota</taxon>
        <taxon>Fungi</taxon>
        <taxon>Dikarya</taxon>
        <taxon>Ascomycota</taxon>
        <taxon>Pezizomycotina</taxon>
        <taxon>Dothideomycetes</taxon>
        <taxon>Dothideomycetidae</taxon>
        <taxon>Mycosphaerellales</taxon>
        <taxon>Mycosphaerellaceae</taxon>
        <taxon>Pseudocercospora</taxon>
    </lineage>
</organism>
<dbReference type="InterPro" id="IPR044398">
    <property type="entry name" value="Globin-sensor_dom"/>
</dbReference>
<feature type="region of interest" description="Disordered" evidence="1">
    <location>
        <begin position="227"/>
        <end position="264"/>
    </location>
</feature>
<feature type="compositionally biased region" description="Polar residues" evidence="1">
    <location>
        <begin position="246"/>
        <end position="262"/>
    </location>
</feature>
<gene>
    <name evidence="3" type="ORF">HII31_03649</name>
</gene>
<dbReference type="InterPro" id="IPR012292">
    <property type="entry name" value="Globin/Proto"/>
</dbReference>
<accession>A0A8H6VQA6</accession>
<evidence type="ECO:0000313" key="3">
    <source>
        <dbReference type="EMBL" id="KAF7194975.1"/>
    </source>
</evidence>
<feature type="region of interest" description="Disordered" evidence="1">
    <location>
        <begin position="342"/>
        <end position="364"/>
    </location>
</feature>
<sequence>MAFSTKLLNTLTKIALMTSLPKGMGHIDRRELLTSLPARIQYLHDFLEFGPDDVEALITGQKYIKTIIPAIVNMVYKKLLKHDITARVFSTRDSRSSIDPEIWMTENSTSIEHRKMFLRWYLTKLNSDCTKFEYWEYLDKVGLMHVGAGRKNPLHVDYIFLGVCLGYIQDAFMEAILSHPKLDLRRKIAIVKAVNKVIWTQNDLLAKWHVSDASQYLDEDDVTLDDRGEEGEGYLHGKKILGTGEGSDTSSVSSGKTHTSLGRSLEDLRKELDDVVPPLPGQKDGGSPFGGRCPFSGVAAPTAVGDQRAEMTRPCLKTALDETKLPRPILSGAPRLHLVDGKVKGRENLDPNPFGSGESIGQAL</sequence>
<dbReference type="SUPFAM" id="SSF46458">
    <property type="entry name" value="Globin-like"/>
    <property type="match status" value="1"/>
</dbReference>
<keyword evidence="4" id="KW-1185">Reference proteome</keyword>
<dbReference type="EMBL" id="JABCIY010000044">
    <property type="protein sequence ID" value="KAF7194975.1"/>
    <property type="molecule type" value="Genomic_DNA"/>
</dbReference>
<protein>
    <recommendedName>
        <fullName evidence="2">Globin-sensor domain-containing protein</fullName>
    </recommendedName>
</protein>
<dbReference type="Proteomes" id="UP000660729">
    <property type="component" value="Unassembled WGS sequence"/>
</dbReference>
<dbReference type="GO" id="GO:0019825">
    <property type="term" value="F:oxygen binding"/>
    <property type="evidence" value="ECO:0007669"/>
    <property type="project" value="InterPro"/>
</dbReference>
<proteinExistence type="predicted"/>
<dbReference type="PANTHER" id="PTHR42071:SF1">
    <property type="entry name" value="GLOBIN-SENSOR DOMAIN-CONTAINING PROTEIN"/>
    <property type="match status" value="1"/>
</dbReference>
<dbReference type="PANTHER" id="PTHR42071">
    <property type="entry name" value="PROTOGLOBIN DOMAIN-CONTAINING PROTEIN"/>
    <property type="match status" value="1"/>
</dbReference>
<comment type="caution">
    <text evidence="3">The sequence shown here is derived from an EMBL/GenBank/DDBJ whole genome shotgun (WGS) entry which is preliminary data.</text>
</comment>
<feature type="domain" description="Globin-sensor" evidence="2">
    <location>
        <begin position="38"/>
        <end position="213"/>
    </location>
</feature>
<evidence type="ECO:0000256" key="1">
    <source>
        <dbReference type="SAM" id="MobiDB-lite"/>
    </source>
</evidence>
<reference evidence="3" key="1">
    <citation type="submission" date="2020-04" db="EMBL/GenBank/DDBJ databases">
        <title>Draft genome resource of the tomato pathogen Pseudocercospora fuligena.</title>
        <authorList>
            <person name="Zaccaron A."/>
        </authorList>
    </citation>
    <scope>NUCLEOTIDE SEQUENCE</scope>
    <source>
        <strain evidence="3">PF001</strain>
    </source>
</reference>
<dbReference type="OrthoDB" id="10027058at2759"/>
<evidence type="ECO:0000313" key="4">
    <source>
        <dbReference type="Proteomes" id="UP000660729"/>
    </source>
</evidence>
<name>A0A8H6VQA6_9PEZI</name>
<dbReference type="AlphaFoldDB" id="A0A8H6VQA6"/>